<dbReference type="EMBL" id="CAIIXF020000005">
    <property type="protein sequence ID" value="CAH1783491.1"/>
    <property type="molecule type" value="Genomic_DNA"/>
</dbReference>
<evidence type="ECO:0000313" key="5">
    <source>
        <dbReference type="Proteomes" id="UP000749559"/>
    </source>
</evidence>
<reference evidence="4" key="1">
    <citation type="submission" date="2022-03" db="EMBL/GenBank/DDBJ databases">
        <authorList>
            <person name="Martin C."/>
        </authorList>
    </citation>
    <scope>NUCLEOTIDE SEQUENCE</scope>
</reference>
<dbReference type="OrthoDB" id="26525at2759"/>
<dbReference type="PROSITE" id="PS00018">
    <property type="entry name" value="EF_HAND_1"/>
    <property type="match status" value="4"/>
</dbReference>
<dbReference type="SMART" id="SM00054">
    <property type="entry name" value="EFh"/>
    <property type="match status" value="4"/>
</dbReference>
<sequence length="171" mass="19780">MMNQITQEGVLTEQDIREYREAFQLFDKDGNDSISASELGVVMRALYQNPTENELQNMLNQVDKDGNGTIEFSEFLNLMVEHRKDGDALREDLREAFRVFDKDGNGLISPDELKHVMTNIGEKMSQEEVNEMMQEVDLNGDGYVDFEEFVRVMTCPDLDERRKIPEKSEDT</sequence>
<dbReference type="InterPro" id="IPR011992">
    <property type="entry name" value="EF-hand-dom_pair"/>
</dbReference>
<dbReference type="InterPro" id="IPR050230">
    <property type="entry name" value="CALM/Myosin/TropC-like"/>
</dbReference>
<name>A0A8S4NNN9_OWEFU</name>
<dbReference type="GO" id="GO:0016460">
    <property type="term" value="C:myosin II complex"/>
    <property type="evidence" value="ECO:0007669"/>
    <property type="project" value="TreeGrafter"/>
</dbReference>
<protein>
    <recommendedName>
        <fullName evidence="3">EF-hand domain-containing protein</fullName>
    </recommendedName>
</protein>
<dbReference type="GO" id="GO:0005509">
    <property type="term" value="F:calcium ion binding"/>
    <property type="evidence" value="ECO:0007669"/>
    <property type="project" value="InterPro"/>
</dbReference>
<evidence type="ECO:0000313" key="4">
    <source>
        <dbReference type="EMBL" id="CAH1783491.1"/>
    </source>
</evidence>
<dbReference type="FunFam" id="1.10.238.10:FF:000178">
    <property type="entry name" value="Calmodulin-2 A"/>
    <property type="match status" value="1"/>
</dbReference>
<feature type="domain" description="EF-hand" evidence="3">
    <location>
        <begin position="88"/>
        <end position="123"/>
    </location>
</feature>
<dbReference type="InterPro" id="IPR002048">
    <property type="entry name" value="EF_hand_dom"/>
</dbReference>
<feature type="domain" description="EF-hand" evidence="3">
    <location>
        <begin position="50"/>
        <end position="85"/>
    </location>
</feature>
<dbReference type="SUPFAM" id="SSF47473">
    <property type="entry name" value="EF-hand"/>
    <property type="match status" value="1"/>
</dbReference>
<dbReference type="Gene3D" id="1.10.238.10">
    <property type="entry name" value="EF-hand"/>
    <property type="match status" value="2"/>
</dbReference>
<evidence type="ECO:0000256" key="2">
    <source>
        <dbReference type="ARBA" id="ARBA00022837"/>
    </source>
</evidence>
<dbReference type="CDD" id="cd00051">
    <property type="entry name" value="EFh"/>
    <property type="match status" value="1"/>
</dbReference>
<dbReference type="InterPro" id="IPR018247">
    <property type="entry name" value="EF_Hand_1_Ca_BS"/>
</dbReference>
<keyword evidence="1" id="KW-0677">Repeat</keyword>
<proteinExistence type="predicted"/>
<dbReference type="PANTHER" id="PTHR23048">
    <property type="entry name" value="MYOSIN LIGHT CHAIN 1, 3"/>
    <property type="match status" value="1"/>
</dbReference>
<dbReference type="Pfam" id="PF13499">
    <property type="entry name" value="EF-hand_7"/>
    <property type="match status" value="2"/>
</dbReference>
<feature type="domain" description="EF-hand" evidence="3">
    <location>
        <begin position="124"/>
        <end position="159"/>
    </location>
</feature>
<keyword evidence="5" id="KW-1185">Reference proteome</keyword>
<dbReference type="Proteomes" id="UP000749559">
    <property type="component" value="Unassembled WGS sequence"/>
</dbReference>
<gene>
    <name evidence="4" type="ORF">OFUS_LOCUS9831</name>
</gene>
<evidence type="ECO:0000259" key="3">
    <source>
        <dbReference type="PROSITE" id="PS50222"/>
    </source>
</evidence>
<accession>A0A8S4NNN9</accession>
<dbReference type="PANTHER" id="PTHR23048:SF0">
    <property type="entry name" value="CALMODULIN LIKE 3"/>
    <property type="match status" value="1"/>
</dbReference>
<dbReference type="AlphaFoldDB" id="A0A8S4NNN9"/>
<comment type="caution">
    <text evidence="4">The sequence shown here is derived from an EMBL/GenBank/DDBJ whole genome shotgun (WGS) entry which is preliminary data.</text>
</comment>
<feature type="domain" description="EF-hand" evidence="3">
    <location>
        <begin position="14"/>
        <end position="49"/>
    </location>
</feature>
<dbReference type="PROSITE" id="PS50222">
    <property type="entry name" value="EF_HAND_2"/>
    <property type="match status" value="4"/>
</dbReference>
<organism evidence="4 5">
    <name type="scientific">Owenia fusiformis</name>
    <name type="common">Polychaete worm</name>
    <dbReference type="NCBI Taxonomy" id="6347"/>
    <lineage>
        <taxon>Eukaryota</taxon>
        <taxon>Metazoa</taxon>
        <taxon>Spiralia</taxon>
        <taxon>Lophotrochozoa</taxon>
        <taxon>Annelida</taxon>
        <taxon>Polychaeta</taxon>
        <taxon>Sedentaria</taxon>
        <taxon>Canalipalpata</taxon>
        <taxon>Sabellida</taxon>
        <taxon>Oweniida</taxon>
        <taxon>Oweniidae</taxon>
        <taxon>Owenia</taxon>
    </lineage>
</organism>
<keyword evidence="2" id="KW-0106">Calcium</keyword>
<evidence type="ECO:0000256" key="1">
    <source>
        <dbReference type="ARBA" id="ARBA00022737"/>
    </source>
</evidence>